<organism evidence="6">
    <name type="scientific">Aquifex aeolicus</name>
    <dbReference type="NCBI Taxonomy" id="63363"/>
    <lineage>
        <taxon>Bacteria</taxon>
        <taxon>Pseudomonadati</taxon>
        <taxon>Aquificota</taxon>
        <taxon>Aquificia</taxon>
        <taxon>Aquificales</taxon>
        <taxon>Aquificaceae</taxon>
        <taxon>Aquifex</taxon>
    </lineage>
</organism>
<evidence type="ECO:0000259" key="5">
    <source>
        <dbReference type="PROSITE" id="PS51007"/>
    </source>
</evidence>
<keyword evidence="2 4" id="KW-0479">Metal-binding</keyword>
<evidence type="ECO:0000256" key="2">
    <source>
        <dbReference type="ARBA" id="ARBA00022723"/>
    </source>
</evidence>
<dbReference type="Pfam" id="PF13442">
    <property type="entry name" value="Cytochrome_CBB3"/>
    <property type="match status" value="1"/>
</dbReference>
<dbReference type="GO" id="GO:0009055">
    <property type="term" value="F:electron transfer activity"/>
    <property type="evidence" value="ECO:0007669"/>
    <property type="project" value="InterPro"/>
</dbReference>
<dbReference type="Proteomes" id="UP000885792">
    <property type="component" value="Unassembled WGS sequence"/>
</dbReference>
<dbReference type="PROSITE" id="PS51007">
    <property type="entry name" value="CYTC"/>
    <property type="match status" value="1"/>
</dbReference>
<dbReference type="SUPFAM" id="SSF46626">
    <property type="entry name" value="Cytochrome c"/>
    <property type="match status" value="1"/>
</dbReference>
<reference evidence="6" key="1">
    <citation type="journal article" date="2020" name="mSystems">
        <title>Genome- and Community-Level Interaction Insights into Carbon Utilization and Element Cycling Functions of Hydrothermarchaeota in Hydrothermal Sediment.</title>
        <authorList>
            <person name="Zhou Z."/>
            <person name="Liu Y."/>
            <person name="Xu W."/>
            <person name="Pan J."/>
            <person name="Luo Z.H."/>
            <person name="Li M."/>
        </authorList>
    </citation>
    <scope>NUCLEOTIDE SEQUENCE [LARGE SCALE GENOMIC DNA]</scope>
    <source>
        <strain evidence="6">HyVt-501</strain>
    </source>
</reference>
<keyword evidence="3 4" id="KW-0408">Iron</keyword>
<comment type="caution">
    <text evidence="6">The sequence shown here is derived from an EMBL/GenBank/DDBJ whole genome shotgun (WGS) entry which is preliminary data.</text>
</comment>
<gene>
    <name evidence="6" type="ORF">ENJ61_08680</name>
</gene>
<dbReference type="InterPro" id="IPR009056">
    <property type="entry name" value="Cyt_c-like_dom"/>
</dbReference>
<dbReference type="EMBL" id="DRNB01000326">
    <property type="protein sequence ID" value="HHJ64964.1"/>
    <property type="molecule type" value="Genomic_DNA"/>
</dbReference>
<dbReference type="GO" id="GO:0046872">
    <property type="term" value="F:metal ion binding"/>
    <property type="evidence" value="ECO:0007669"/>
    <property type="project" value="UniProtKB-KW"/>
</dbReference>
<dbReference type="GO" id="GO:0020037">
    <property type="term" value="F:heme binding"/>
    <property type="evidence" value="ECO:0007669"/>
    <property type="project" value="InterPro"/>
</dbReference>
<proteinExistence type="predicted"/>
<name>A0A7C5L3Q7_AQUAO</name>
<evidence type="ECO:0000256" key="1">
    <source>
        <dbReference type="ARBA" id="ARBA00022617"/>
    </source>
</evidence>
<sequence length="153" mass="17326">MKGVFAGAFVLLSVLSLEARGSEDVISKGYSVFESKCASCHPVSVPPEKLKKIREAVEKGGKPPIKAPPMEEISARVKKFYPDEESFVRFVSDYITNPSQDKGVCMPMAYKVFGVMPPVGRGMSEEEKEAVARWLYRNFHYTWEEFIEKHPHH</sequence>
<keyword evidence="1 4" id="KW-0349">Heme</keyword>
<evidence type="ECO:0000256" key="4">
    <source>
        <dbReference type="PROSITE-ProRule" id="PRU00433"/>
    </source>
</evidence>
<dbReference type="InterPro" id="IPR036909">
    <property type="entry name" value="Cyt_c-like_dom_sf"/>
</dbReference>
<dbReference type="Gene3D" id="1.10.760.10">
    <property type="entry name" value="Cytochrome c-like domain"/>
    <property type="match status" value="1"/>
</dbReference>
<protein>
    <submittedName>
        <fullName evidence="6">C-type cytochrome</fullName>
    </submittedName>
</protein>
<feature type="domain" description="Cytochrome c" evidence="5">
    <location>
        <begin position="24"/>
        <end position="139"/>
    </location>
</feature>
<evidence type="ECO:0000256" key="3">
    <source>
        <dbReference type="ARBA" id="ARBA00023004"/>
    </source>
</evidence>
<evidence type="ECO:0000313" key="6">
    <source>
        <dbReference type="EMBL" id="HHJ64964.1"/>
    </source>
</evidence>
<dbReference type="AlphaFoldDB" id="A0A7C5L3Q7"/>
<accession>A0A7C5L3Q7</accession>